<feature type="region of interest" description="Disordered" evidence="7">
    <location>
        <begin position="325"/>
        <end position="374"/>
    </location>
</feature>
<evidence type="ECO:0000256" key="5">
    <source>
        <dbReference type="ARBA" id="ARBA00023163"/>
    </source>
</evidence>
<proteinExistence type="predicted"/>
<keyword evidence="9" id="KW-1185">Reference proteome</keyword>
<feature type="compositionally biased region" description="Polar residues" evidence="7">
    <location>
        <begin position="345"/>
        <end position="359"/>
    </location>
</feature>
<protein>
    <submittedName>
        <fullName evidence="8">Uncharacterized protein</fullName>
    </submittedName>
</protein>
<evidence type="ECO:0000256" key="3">
    <source>
        <dbReference type="ARBA" id="ARBA00023015"/>
    </source>
</evidence>
<evidence type="ECO:0000256" key="4">
    <source>
        <dbReference type="ARBA" id="ARBA00023125"/>
    </source>
</evidence>
<accession>A0A9P7NB64</accession>
<organism evidence="8 9">
    <name type="scientific">Claviceps pusilla</name>
    <dbReference type="NCBI Taxonomy" id="123648"/>
    <lineage>
        <taxon>Eukaryota</taxon>
        <taxon>Fungi</taxon>
        <taxon>Dikarya</taxon>
        <taxon>Ascomycota</taxon>
        <taxon>Pezizomycotina</taxon>
        <taxon>Sordariomycetes</taxon>
        <taxon>Hypocreomycetidae</taxon>
        <taxon>Hypocreales</taxon>
        <taxon>Clavicipitaceae</taxon>
        <taxon>Claviceps</taxon>
    </lineage>
</organism>
<dbReference type="Proteomes" id="UP000748025">
    <property type="component" value="Unassembled WGS sequence"/>
</dbReference>
<sequence length="690" mass="75979">MEIQFTISLNSAVKTNAAAAALSSTSSPSTSQNVAANKDAQLIHTKRTPVLIAEPDVNSVRFSSSEQKAYFDEWIGLSVTFLGGVLNKTRLWTATMPQVTMEETTLRYGAMAVGALRKAYEAGGPSLDLGNGNSHYLNAVIYYCKALRLQSQAEPTREGLRTALLSSLLFICFEAQRGNMPAALKHISHGFSMLNELAGCTDLAPGLVSIAQAPPSLVREILDCYKPLELQSRSFLGSYKEFFFAPKPDPSNQSMSSHPSTQATAAAAAAAAAATRNSATSAGFTSYLTAASGRPPPGRPQARPAASPDISVPYFGITSARVQAMTPGQSPTPVVAAAATTTTAGQSLETGLPSPQSQSSDPETPPPQYSPSPQIATHRFTSIAPFTKNSPYFRPRQPNITTLDVLPPTFGSLEEAQGYWVLVQKVMVSHLPLLTMVSSQLGLARVSAEAELEKKLLSVKQNPRIRTFMAETRYWLSRWAQAYEPVYESICRDAMAETRCYPHAINLRIEYLILDIYTTIPRFSRLITAKGLTPQYREVNRHAETLLRSRPNCGFSMDSGWTWPLFISSFSCRDPAVRQDAIRILAQYPIRNVLRDSHVFRAIALRNQEVEEHVMGQGTEHEQWLQLRRRELVFEDFGTSIIFRSPQRDNRTGRWDLIEEIASVVVLPDGRLNWRRQPLSESASLLSGVC</sequence>
<dbReference type="OrthoDB" id="3598904at2759"/>
<evidence type="ECO:0000313" key="9">
    <source>
        <dbReference type="Proteomes" id="UP000748025"/>
    </source>
</evidence>
<keyword evidence="2" id="KW-0862">Zinc</keyword>
<dbReference type="EMBL" id="SRPW01001264">
    <property type="protein sequence ID" value="KAG6003765.1"/>
    <property type="molecule type" value="Genomic_DNA"/>
</dbReference>
<dbReference type="GO" id="GO:0046872">
    <property type="term" value="F:metal ion binding"/>
    <property type="evidence" value="ECO:0007669"/>
    <property type="project" value="UniProtKB-KW"/>
</dbReference>
<dbReference type="InterPro" id="IPR052360">
    <property type="entry name" value="Transcr_Regulatory_Proteins"/>
</dbReference>
<name>A0A9P7NB64_9HYPO</name>
<evidence type="ECO:0000256" key="6">
    <source>
        <dbReference type="ARBA" id="ARBA00023242"/>
    </source>
</evidence>
<feature type="region of interest" description="Disordered" evidence="7">
    <location>
        <begin position="289"/>
        <end position="310"/>
    </location>
</feature>
<keyword evidence="6" id="KW-0539">Nucleus</keyword>
<evidence type="ECO:0000256" key="2">
    <source>
        <dbReference type="ARBA" id="ARBA00022833"/>
    </source>
</evidence>
<keyword evidence="5" id="KW-0804">Transcription</keyword>
<dbReference type="PANTHER" id="PTHR36206">
    <property type="entry name" value="ASPERCRYPTIN BIOSYNTHESIS CLUSTER-SPECIFIC TRANSCRIPTION REGULATOR ATNN-RELATED"/>
    <property type="match status" value="1"/>
</dbReference>
<reference evidence="8" key="1">
    <citation type="journal article" date="2020" name="bioRxiv">
        <title>Whole genome comparisons of ergot fungi reveals the divergence and evolution of species within the genus Claviceps are the result of varying mechanisms driving genome evolution and host range expansion.</title>
        <authorList>
            <person name="Wyka S.A."/>
            <person name="Mondo S.J."/>
            <person name="Liu M."/>
            <person name="Dettman J."/>
            <person name="Nalam V."/>
            <person name="Broders K.D."/>
        </authorList>
    </citation>
    <scope>NUCLEOTIDE SEQUENCE</scope>
    <source>
        <strain evidence="8">CCC 602</strain>
    </source>
</reference>
<keyword evidence="3" id="KW-0805">Transcription regulation</keyword>
<keyword evidence="4" id="KW-0238">DNA-binding</keyword>
<dbReference type="GO" id="GO:0003677">
    <property type="term" value="F:DNA binding"/>
    <property type="evidence" value="ECO:0007669"/>
    <property type="project" value="UniProtKB-KW"/>
</dbReference>
<evidence type="ECO:0000256" key="7">
    <source>
        <dbReference type="SAM" id="MobiDB-lite"/>
    </source>
</evidence>
<comment type="caution">
    <text evidence="8">The sequence shown here is derived from an EMBL/GenBank/DDBJ whole genome shotgun (WGS) entry which is preliminary data.</text>
</comment>
<evidence type="ECO:0000256" key="1">
    <source>
        <dbReference type="ARBA" id="ARBA00022723"/>
    </source>
</evidence>
<gene>
    <name evidence="8" type="ORF">E4U43_000869</name>
</gene>
<dbReference type="AlphaFoldDB" id="A0A9P7NB64"/>
<evidence type="ECO:0000313" key="8">
    <source>
        <dbReference type="EMBL" id="KAG6003765.1"/>
    </source>
</evidence>
<keyword evidence="1" id="KW-0479">Metal-binding</keyword>
<dbReference type="PANTHER" id="PTHR36206:SF12">
    <property type="entry name" value="ASPERCRYPTIN BIOSYNTHESIS CLUSTER-SPECIFIC TRANSCRIPTION REGULATOR ATNN-RELATED"/>
    <property type="match status" value="1"/>
</dbReference>
<feature type="compositionally biased region" description="Low complexity" evidence="7">
    <location>
        <begin position="331"/>
        <end position="344"/>
    </location>
</feature>